<reference evidence="2 4" key="2">
    <citation type="journal article" date="2018" name="Plant J.">
        <title>The Physcomitrella patens chromosome-scale assembly reveals moss genome structure and evolution.</title>
        <authorList>
            <person name="Lang D."/>
            <person name="Ullrich K.K."/>
            <person name="Murat F."/>
            <person name="Fuchs J."/>
            <person name="Jenkins J."/>
            <person name="Haas F.B."/>
            <person name="Piednoel M."/>
            <person name="Gundlach H."/>
            <person name="Van Bel M."/>
            <person name="Meyberg R."/>
            <person name="Vives C."/>
            <person name="Morata J."/>
            <person name="Symeonidi A."/>
            <person name="Hiss M."/>
            <person name="Muchero W."/>
            <person name="Kamisugi Y."/>
            <person name="Saleh O."/>
            <person name="Blanc G."/>
            <person name="Decker E.L."/>
            <person name="van Gessel N."/>
            <person name="Grimwood J."/>
            <person name="Hayes R.D."/>
            <person name="Graham S.W."/>
            <person name="Gunter L.E."/>
            <person name="McDaniel S.F."/>
            <person name="Hoernstein S.N.W."/>
            <person name="Larsson A."/>
            <person name="Li F.W."/>
            <person name="Perroud P.F."/>
            <person name="Phillips J."/>
            <person name="Ranjan P."/>
            <person name="Rokshar D.S."/>
            <person name="Rothfels C.J."/>
            <person name="Schneider L."/>
            <person name="Shu S."/>
            <person name="Stevenson D.W."/>
            <person name="Thummler F."/>
            <person name="Tillich M."/>
            <person name="Villarreal Aguilar J.C."/>
            <person name="Widiez T."/>
            <person name="Wong G.K."/>
            <person name="Wymore A."/>
            <person name="Zhang Y."/>
            <person name="Zimmer A.D."/>
            <person name="Quatrano R.S."/>
            <person name="Mayer K.F.X."/>
            <person name="Goodstein D."/>
            <person name="Casacuberta J.M."/>
            <person name="Vandepoele K."/>
            <person name="Reski R."/>
            <person name="Cuming A.C."/>
            <person name="Tuskan G.A."/>
            <person name="Maumus F."/>
            <person name="Salse J."/>
            <person name="Schmutz J."/>
            <person name="Rensing S.A."/>
        </authorList>
    </citation>
    <scope>NUCLEOTIDE SEQUENCE [LARGE SCALE GENOMIC DNA]</scope>
    <source>
        <strain evidence="3 4">cv. Gransden 2004</strain>
    </source>
</reference>
<accession>A0A2K1JUD9</accession>
<proteinExistence type="predicted"/>
<feature type="compositionally biased region" description="Basic and acidic residues" evidence="1">
    <location>
        <begin position="72"/>
        <end position="84"/>
    </location>
</feature>
<dbReference type="Gramene" id="Pp3c11_11660V3.1">
    <property type="protein sequence ID" value="PAC:32957222.CDS.1"/>
    <property type="gene ID" value="Pp3c11_11660"/>
</dbReference>
<dbReference type="EnsemblPlants" id="Pp3c11_11660V3.1">
    <property type="protein sequence ID" value="PAC:32957222.CDS.1"/>
    <property type="gene ID" value="Pp3c11_11660"/>
</dbReference>
<evidence type="ECO:0000313" key="3">
    <source>
        <dbReference type="EnsemblPlants" id="PAC:32957222.CDS.1"/>
    </source>
</evidence>
<name>A0A2K1JUD9_PHYPA</name>
<dbReference type="Gramene" id="Pp3c11_11660V3.2">
    <property type="protein sequence ID" value="PAC:32957223.CDS.1"/>
    <property type="gene ID" value="Pp3c11_11660"/>
</dbReference>
<dbReference type="Proteomes" id="UP000006727">
    <property type="component" value="Chromosome 11"/>
</dbReference>
<evidence type="ECO:0000313" key="2">
    <source>
        <dbReference type="EMBL" id="PNR45144.1"/>
    </source>
</evidence>
<evidence type="ECO:0000256" key="1">
    <source>
        <dbReference type="SAM" id="MobiDB-lite"/>
    </source>
</evidence>
<protein>
    <submittedName>
        <fullName evidence="2 3">Uncharacterized protein</fullName>
    </submittedName>
</protein>
<keyword evidence="4" id="KW-1185">Reference proteome</keyword>
<dbReference type="EnsemblPlants" id="Pp3c11_11660V3.2">
    <property type="protein sequence ID" value="PAC:32957223.CDS.1"/>
    <property type="gene ID" value="Pp3c11_11660"/>
</dbReference>
<dbReference type="InParanoid" id="A0A2K1JUD9"/>
<organism evidence="2">
    <name type="scientific">Physcomitrium patens</name>
    <name type="common">Spreading-leaved earth moss</name>
    <name type="synonym">Physcomitrella patens</name>
    <dbReference type="NCBI Taxonomy" id="3218"/>
    <lineage>
        <taxon>Eukaryota</taxon>
        <taxon>Viridiplantae</taxon>
        <taxon>Streptophyta</taxon>
        <taxon>Embryophyta</taxon>
        <taxon>Bryophyta</taxon>
        <taxon>Bryophytina</taxon>
        <taxon>Bryopsida</taxon>
        <taxon>Funariidae</taxon>
        <taxon>Funariales</taxon>
        <taxon>Funariaceae</taxon>
        <taxon>Physcomitrium</taxon>
    </lineage>
</organism>
<evidence type="ECO:0000313" key="4">
    <source>
        <dbReference type="Proteomes" id="UP000006727"/>
    </source>
</evidence>
<gene>
    <name evidence="2" type="ORF">PHYPA_014915</name>
</gene>
<dbReference type="AlphaFoldDB" id="A0A2K1JUD9"/>
<sequence>MQVVEEIRQREKGSGNFWIGENPVHSRAVEPDVNRTRNLLIWSQTRYHCATDPLMEISENFKNIDPKHYSLESRDTRMTSESRRNGSMVPIAD</sequence>
<dbReference type="EMBL" id="ABEU02000011">
    <property type="protein sequence ID" value="PNR45144.1"/>
    <property type="molecule type" value="Genomic_DNA"/>
</dbReference>
<reference evidence="2 4" key="1">
    <citation type="journal article" date="2008" name="Science">
        <title>The Physcomitrella genome reveals evolutionary insights into the conquest of land by plants.</title>
        <authorList>
            <person name="Rensing S."/>
            <person name="Lang D."/>
            <person name="Zimmer A."/>
            <person name="Terry A."/>
            <person name="Salamov A."/>
            <person name="Shapiro H."/>
            <person name="Nishiyama T."/>
            <person name="Perroud P.-F."/>
            <person name="Lindquist E."/>
            <person name="Kamisugi Y."/>
            <person name="Tanahashi T."/>
            <person name="Sakakibara K."/>
            <person name="Fujita T."/>
            <person name="Oishi K."/>
            <person name="Shin-I T."/>
            <person name="Kuroki Y."/>
            <person name="Toyoda A."/>
            <person name="Suzuki Y."/>
            <person name="Hashimoto A."/>
            <person name="Yamaguchi K."/>
            <person name="Sugano A."/>
            <person name="Kohara Y."/>
            <person name="Fujiyama A."/>
            <person name="Anterola A."/>
            <person name="Aoki S."/>
            <person name="Ashton N."/>
            <person name="Barbazuk W.B."/>
            <person name="Barker E."/>
            <person name="Bennetzen J."/>
            <person name="Bezanilla M."/>
            <person name="Blankenship R."/>
            <person name="Cho S.H."/>
            <person name="Dutcher S."/>
            <person name="Estelle M."/>
            <person name="Fawcett J.A."/>
            <person name="Gundlach H."/>
            <person name="Hanada K."/>
            <person name="Heyl A."/>
            <person name="Hicks K.A."/>
            <person name="Hugh J."/>
            <person name="Lohr M."/>
            <person name="Mayer K."/>
            <person name="Melkozernov A."/>
            <person name="Murata T."/>
            <person name="Nelson D."/>
            <person name="Pils B."/>
            <person name="Prigge M."/>
            <person name="Reiss B."/>
            <person name="Renner T."/>
            <person name="Rombauts S."/>
            <person name="Rushton P."/>
            <person name="Sanderfoot A."/>
            <person name="Schween G."/>
            <person name="Shiu S.-H."/>
            <person name="Stueber K."/>
            <person name="Theodoulou F.L."/>
            <person name="Tu H."/>
            <person name="Van de Peer Y."/>
            <person name="Verrier P.J."/>
            <person name="Waters E."/>
            <person name="Wood A."/>
            <person name="Yang L."/>
            <person name="Cove D."/>
            <person name="Cuming A."/>
            <person name="Hasebe M."/>
            <person name="Lucas S."/>
            <person name="Mishler D.B."/>
            <person name="Reski R."/>
            <person name="Grigoriev I."/>
            <person name="Quatrano R.S."/>
            <person name="Boore J.L."/>
        </authorList>
    </citation>
    <scope>NUCLEOTIDE SEQUENCE [LARGE SCALE GENOMIC DNA]</scope>
    <source>
        <strain evidence="3 4">cv. Gransden 2004</strain>
    </source>
</reference>
<reference evidence="3" key="3">
    <citation type="submission" date="2020-12" db="UniProtKB">
        <authorList>
            <consortium name="EnsemblPlants"/>
        </authorList>
    </citation>
    <scope>IDENTIFICATION</scope>
</reference>
<feature type="region of interest" description="Disordered" evidence="1">
    <location>
        <begin position="72"/>
        <end position="93"/>
    </location>
</feature>